<feature type="signal peptide" evidence="1">
    <location>
        <begin position="1"/>
        <end position="18"/>
    </location>
</feature>
<comment type="caution">
    <text evidence="2">The sequence shown here is derived from an EMBL/GenBank/DDBJ whole genome shotgun (WGS) entry which is preliminary data.</text>
</comment>
<name>A0ABR2IHX9_9PEZI</name>
<proteinExistence type="predicted"/>
<reference evidence="2 3" key="1">
    <citation type="journal article" date="2024" name="IMA Fungus">
        <title>Apiospora arundinis, a panoply of carbohydrate-active enzymes and secondary metabolites.</title>
        <authorList>
            <person name="Sorensen T."/>
            <person name="Petersen C."/>
            <person name="Muurmann A.T."/>
            <person name="Christiansen J.V."/>
            <person name="Brundto M.L."/>
            <person name="Overgaard C.K."/>
            <person name="Boysen A.T."/>
            <person name="Wollenberg R.D."/>
            <person name="Larsen T.O."/>
            <person name="Sorensen J.L."/>
            <person name="Nielsen K.L."/>
            <person name="Sondergaard T.E."/>
        </authorList>
    </citation>
    <scope>NUCLEOTIDE SEQUENCE [LARGE SCALE GENOMIC DNA]</scope>
    <source>
        <strain evidence="2 3">AAU 773</strain>
    </source>
</reference>
<gene>
    <name evidence="2" type="ORF">PGQ11_009215</name>
</gene>
<keyword evidence="1" id="KW-0732">Signal</keyword>
<dbReference type="EMBL" id="JAPCWZ010000005">
    <property type="protein sequence ID" value="KAK8862980.1"/>
    <property type="molecule type" value="Genomic_DNA"/>
</dbReference>
<protein>
    <submittedName>
        <fullName evidence="2">Uncharacterized protein</fullName>
    </submittedName>
</protein>
<evidence type="ECO:0000256" key="1">
    <source>
        <dbReference type="SAM" id="SignalP"/>
    </source>
</evidence>
<accession>A0ABR2IHX9</accession>
<evidence type="ECO:0000313" key="3">
    <source>
        <dbReference type="Proteomes" id="UP001390339"/>
    </source>
</evidence>
<keyword evidence="3" id="KW-1185">Reference proteome</keyword>
<dbReference type="Proteomes" id="UP001390339">
    <property type="component" value="Unassembled WGS sequence"/>
</dbReference>
<organism evidence="2 3">
    <name type="scientific">Apiospora arundinis</name>
    <dbReference type="NCBI Taxonomy" id="335852"/>
    <lineage>
        <taxon>Eukaryota</taxon>
        <taxon>Fungi</taxon>
        <taxon>Dikarya</taxon>
        <taxon>Ascomycota</taxon>
        <taxon>Pezizomycotina</taxon>
        <taxon>Sordariomycetes</taxon>
        <taxon>Xylariomycetidae</taxon>
        <taxon>Amphisphaeriales</taxon>
        <taxon>Apiosporaceae</taxon>
        <taxon>Apiospora</taxon>
    </lineage>
</organism>
<sequence length="132" mass="14119">MQSFTLLLASLLAITATATPLLDSRQTAPAPAATCPDFGTGFGGTLLLGPTDAQASRCCIYGESLELCCRNAPALATDPYWKNSLACSDPNWATFAKWSDLYHCNIDPKEMCTPLCDTVPYLRDGPKPCPAK</sequence>
<evidence type="ECO:0000313" key="2">
    <source>
        <dbReference type="EMBL" id="KAK8862980.1"/>
    </source>
</evidence>
<feature type="chain" id="PRO_5046498738" evidence="1">
    <location>
        <begin position="19"/>
        <end position="132"/>
    </location>
</feature>